<reference evidence="3" key="1">
    <citation type="submission" date="2017-11" db="EMBL/GenBank/DDBJ databases">
        <title>The sensing device of the deep-sea amphipod.</title>
        <authorList>
            <person name="Kobayashi H."/>
            <person name="Nagahama T."/>
            <person name="Arai W."/>
            <person name="Sasagawa Y."/>
            <person name="Umeda M."/>
            <person name="Hayashi T."/>
            <person name="Nikaido I."/>
            <person name="Watanabe H."/>
            <person name="Oguri K."/>
            <person name="Kitazato H."/>
            <person name="Fujioka K."/>
            <person name="Kido Y."/>
            <person name="Takami H."/>
        </authorList>
    </citation>
    <scope>NUCLEOTIDE SEQUENCE</scope>
    <source>
        <tissue evidence="3">Whole body</tissue>
    </source>
</reference>
<feature type="transmembrane region" description="Helical" evidence="2">
    <location>
        <begin position="144"/>
        <end position="164"/>
    </location>
</feature>
<sequence>MNLQAMFLDFNPGKFLVWVCVSVFTALLALRLDNIINWSYWAVFAPLWLWKAFVVVGAFVANIVWIKNPHYRLEGQSSIQYRALLISLGIHLFLLLFELLLADKLNTGRHSWLSVFTPLIVVSLLSIAACIWGVKHNRSIELELYCSVNLLQFIFIALRLDHYIGWPWEVVLVPAWVVVCASVVAVLYSIVFAGLLLRLPDVNPDRRRTSLNSAIAYTCLVAPLLCFLITLASRLNRNSNNNYTSIVMPLYITYCTRIAMAFSSKRANQWWFGLRKDLCQFLLGVCPLLQEYANISYTLPTRSDTDTHHNLNQDDMEEGQGSTDTTVVAVAVAVGAEKPPGAKKKKKSNTRRSKDKEVVPHVSLEVPD</sequence>
<keyword evidence="2 3" id="KW-0812">Transmembrane</keyword>
<keyword evidence="2" id="KW-0472">Membrane</keyword>
<dbReference type="AlphaFoldDB" id="A0A6A7G8K4"/>
<evidence type="ECO:0000313" key="3">
    <source>
        <dbReference type="EMBL" id="LAC27246.1"/>
    </source>
</evidence>
<dbReference type="PANTHER" id="PTHR13568">
    <property type="entry name" value="FAM11A, B PROTEIN"/>
    <property type="match status" value="1"/>
</dbReference>
<feature type="transmembrane region" description="Helical" evidence="2">
    <location>
        <begin position="112"/>
        <end position="132"/>
    </location>
</feature>
<proteinExistence type="evidence at transcript level"/>
<feature type="compositionally biased region" description="Basic and acidic residues" evidence="1">
    <location>
        <begin position="303"/>
        <end position="312"/>
    </location>
</feature>
<evidence type="ECO:0000256" key="1">
    <source>
        <dbReference type="SAM" id="MobiDB-lite"/>
    </source>
</evidence>
<feature type="compositionally biased region" description="Low complexity" evidence="1">
    <location>
        <begin position="329"/>
        <end position="339"/>
    </location>
</feature>
<feature type="region of interest" description="Disordered" evidence="1">
    <location>
        <begin position="303"/>
        <end position="322"/>
    </location>
</feature>
<feature type="compositionally biased region" description="Basic residues" evidence="1">
    <location>
        <begin position="341"/>
        <end position="351"/>
    </location>
</feature>
<keyword evidence="2" id="KW-1133">Transmembrane helix</keyword>
<evidence type="ECO:0000256" key="2">
    <source>
        <dbReference type="SAM" id="Phobius"/>
    </source>
</evidence>
<dbReference type="EMBL" id="IACT01008134">
    <property type="protein sequence ID" value="LAC27246.1"/>
    <property type="molecule type" value="mRNA"/>
</dbReference>
<protein>
    <submittedName>
        <fullName evidence="3">Transmembrane protein 185A-like</fullName>
    </submittedName>
</protein>
<accession>A0A6A7G8K4</accession>
<feature type="transmembrane region" description="Helical" evidence="2">
    <location>
        <begin position="176"/>
        <end position="199"/>
    </location>
</feature>
<feature type="transmembrane region" description="Helical" evidence="2">
    <location>
        <begin position="211"/>
        <end position="231"/>
    </location>
</feature>
<feature type="transmembrane region" description="Helical" evidence="2">
    <location>
        <begin position="243"/>
        <end position="262"/>
    </location>
</feature>
<feature type="region of interest" description="Disordered" evidence="1">
    <location>
        <begin position="329"/>
        <end position="368"/>
    </location>
</feature>
<dbReference type="PANTHER" id="PTHR13568:SF6">
    <property type="entry name" value="TRANSMEMBRANE PROTEIN 185A"/>
    <property type="match status" value="1"/>
</dbReference>
<organism evidence="3">
    <name type="scientific">Hirondellea gigas</name>
    <dbReference type="NCBI Taxonomy" id="1518452"/>
    <lineage>
        <taxon>Eukaryota</taxon>
        <taxon>Metazoa</taxon>
        <taxon>Ecdysozoa</taxon>
        <taxon>Arthropoda</taxon>
        <taxon>Crustacea</taxon>
        <taxon>Multicrustacea</taxon>
        <taxon>Malacostraca</taxon>
        <taxon>Eumalacostraca</taxon>
        <taxon>Peracarida</taxon>
        <taxon>Amphipoda</taxon>
        <taxon>Amphilochidea</taxon>
        <taxon>Lysianassida</taxon>
        <taxon>Lysianassidira</taxon>
        <taxon>Lysianassoidea</taxon>
        <taxon>Lysianassidae</taxon>
        <taxon>Hirondellea</taxon>
    </lineage>
</organism>
<dbReference type="InterPro" id="IPR019396">
    <property type="entry name" value="TM_Fragile-X-F-assoc"/>
</dbReference>
<dbReference type="Pfam" id="PF10269">
    <property type="entry name" value="Tmemb_185A"/>
    <property type="match status" value="1"/>
</dbReference>
<feature type="transmembrane region" description="Helical" evidence="2">
    <location>
        <begin position="79"/>
        <end position="100"/>
    </location>
</feature>
<feature type="transmembrane region" description="Helical" evidence="2">
    <location>
        <begin position="47"/>
        <end position="67"/>
    </location>
</feature>
<name>A0A6A7G8K4_9CRUS</name>